<proteinExistence type="predicted"/>
<sequence length="124" mass="14171">MTERSNHPSRPEPGPVRAAMIDLLTHQPFLGFAVDDLAVRLVSGELRFDWWYSEVVKQGRAEGLWCTPTELGLEYAETTDRLEDAWERRQSGELSDDAFVAVLRETVVTLEDWLDRVPGAPWRS</sequence>
<protein>
    <recommendedName>
        <fullName evidence="3">MarR family transcriptional regulator</fullName>
    </recommendedName>
</protein>
<dbReference type="Proteomes" id="UP001596066">
    <property type="component" value="Unassembled WGS sequence"/>
</dbReference>
<dbReference type="RefSeq" id="WP_346141199.1">
    <property type="nucleotide sequence ID" value="NZ_BAAAUA010000003.1"/>
</dbReference>
<accession>A0ABW0V6T4</accession>
<organism evidence="1 2">
    <name type="scientific">Kitasatospora cinereorecta</name>
    <dbReference type="NCBI Taxonomy" id="285560"/>
    <lineage>
        <taxon>Bacteria</taxon>
        <taxon>Bacillati</taxon>
        <taxon>Actinomycetota</taxon>
        <taxon>Actinomycetes</taxon>
        <taxon>Kitasatosporales</taxon>
        <taxon>Streptomycetaceae</taxon>
        <taxon>Kitasatospora</taxon>
    </lineage>
</organism>
<reference evidence="2" key="1">
    <citation type="journal article" date="2019" name="Int. J. Syst. Evol. Microbiol.">
        <title>The Global Catalogue of Microorganisms (GCM) 10K type strain sequencing project: providing services to taxonomists for standard genome sequencing and annotation.</title>
        <authorList>
            <consortium name="The Broad Institute Genomics Platform"/>
            <consortium name="The Broad Institute Genome Sequencing Center for Infectious Disease"/>
            <person name="Wu L."/>
            <person name="Ma J."/>
        </authorList>
    </citation>
    <scope>NUCLEOTIDE SEQUENCE [LARGE SCALE GENOMIC DNA]</scope>
    <source>
        <strain evidence="2">CGMCC 4.1622</strain>
    </source>
</reference>
<dbReference type="EMBL" id="JBHSOC010000008">
    <property type="protein sequence ID" value="MFC5641048.1"/>
    <property type="molecule type" value="Genomic_DNA"/>
</dbReference>
<keyword evidence="2" id="KW-1185">Reference proteome</keyword>
<comment type="caution">
    <text evidence="1">The sequence shown here is derived from an EMBL/GenBank/DDBJ whole genome shotgun (WGS) entry which is preliminary data.</text>
</comment>
<name>A0ABW0V6T4_9ACTN</name>
<evidence type="ECO:0000313" key="2">
    <source>
        <dbReference type="Proteomes" id="UP001596066"/>
    </source>
</evidence>
<evidence type="ECO:0008006" key="3">
    <source>
        <dbReference type="Google" id="ProtNLM"/>
    </source>
</evidence>
<evidence type="ECO:0000313" key="1">
    <source>
        <dbReference type="EMBL" id="MFC5641048.1"/>
    </source>
</evidence>
<gene>
    <name evidence="1" type="ORF">ACFPZF_06720</name>
</gene>